<sequence>MNRTINRVSGFTLLEMLVAMVITTILLMVVYGSFYQGVRSWHTVSVHSDSEQQQYLLRRHLQQQLQNSLLIQESQTRNSPIAFEGNEDSIEFVSELSPLQGDAGLYHYRVTLENEPAELNIQISPYGTDNPDLQQHLTLTTSNPLQVEYSDSAGNDINWLERWPYKNRLPQLIRIYQPNTGQPDWLPLIIEPRRHRHAI</sequence>
<evidence type="ECO:0000256" key="1">
    <source>
        <dbReference type="SAM" id="Phobius"/>
    </source>
</evidence>
<dbReference type="InterPro" id="IPR045584">
    <property type="entry name" value="Pilin-like"/>
</dbReference>
<accession>A0ABS2W7Q3</accession>
<evidence type="ECO:0000313" key="3">
    <source>
        <dbReference type="Proteomes" id="UP000760472"/>
    </source>
</evidence>
<dbReference type="SUPFAM" id="SSF54523">
    <property type="entry name" value="Pili subunits"/>
    <property type="match status" value="1"/>
</dbReference>
<dbReference type="NCBIfam" id="TIGR02532">
    <property type="entry name" value="IV_pilin_GFxxxE"/>
    <property type="match status" value="1"/>
</dbReference>
<dbReference type="Proteomes" id="UP000760472">
    <property type="component" value="Unassembled WGS sequence"/>
</dbReference>
<organism evidence="2 3">
    <name type="scientific">Amphritea pacifica</name>
    <dbReference type="NCBI Taxonomy" id="2811233"/>
    <lineage>
        <taxon>Bacteria</taxon>
        <taxon>Pseudomonadati</taxon>
        <taxon>Pseudomonadota</taxon>
        <taxon>Gammaproteobacteria</taxon>
        <taxon>Oceanospirillales</taxon>
        <taxon>Oceanospirillaceae</taxon>
        <taxon>Amphritea</taxon>
    </lineage>
</organism>
<dbReference type="EMBL" id="JAFFZP010000011">
    <property type="protein sequence ID" value="MBN0987537.1"/>
    <property type="molecule type" value="Genomic_DNA"/>
</dbReference>
<dbReference type="RefSeq" id="WP_205213451.1">
    <property type="nucleotide sequence ID" value="NZ_JAFFZP010000011.1"/>
</dbReference>
<gene>
    <name evidence="2" type="ORF">JW498_09200</name>
</gene>
<keyword evidence="1" id="KW-0812">Transmembrane</keyword>
<keyword evidence="1" id="KW-0472">Membrane</keyword>
<dbReference type="PROSITE" id="PS00409">
    <property type="entry name" value="PROKAR_NTER_METHYL"/>
    <property type="match status" value="1"/>
</dbReference>
<evidence type="ECO:0000313" key="2">
    <source>
        <dbReference type="EMBL" id="MBN0987537.1"/>
    </source>
</evidence>
<proteinExistence type="predicted"/>
<protein>
    <submittedName>
        <fullName evidence="2">Prepilin-type N-terminal cleavage/methylation domain-containing protein</fullName>
    </submittedName>
</protein>
<name>A0ABS2W7Q3_9GAMM</name>
<feature type="transmembrane region" description="Helical" evidence="1">
    <location>
        <begin position="12"/>
        <end position="34"/>
    </location>
</feature>
<dbReference type="InterPro" id="IPR012902">
    <property type="entry name" value="N_methyl_site"/>
</dbReference>
<comment type="caution">
    <text evidence="2">The sequence shown here is derived from an EMBL/GenBank/DDBJ whole genome shotgun (WGS) entry which is preliminary data.</text>
</comment>
<reference evidence="2 3" key="1">
    <citation type="submission" date="2021-02" db="EMBL/GenBank/DDBJ databases">
        <title>A novel species of genus Amphritea isolated from a fishpond in China.</title>
        <authorList>
            <person name="Lu H."/>
        </authorList>
    </citation>
    <scope>NUCLEOTIDE SEQUENCE [LARGE SCALE GENOMIC DNA]</scope>
    <source>
        <strain evidence="2 3">RP18W</strain>
    </source>
</reference>
<keyword evidence="1" id="KW-1133">Transmembrane helix</keyword>
<dbReference type="Pfam" id="PF07963">
    <property type="entry name" value="N_methyl"/>
    <property type="match status" value="1"/>
</dbReference>
<keyword evidence="3" id="KW-1185">Reference proteome</keyword>